<accession>A0A8X8X8X7</accession>
<dbReference type="InterPro" id="IPR032698">
    <property type="entry name" value="SirB1_N"/>
</dbReference>
<comment type="caution">
    <text evidence="2">The sequence shown here is derived from an EMBL/GenBank/DDBJ whole genome shotgun (WGS) entry which is preliminary data.</text>
</comment>
<dbReference type="PANTHER" id="PTHR31350">
    <property type="entry name" value="SI:DKEY-261L7.2"/>
    <property type="match status" value="1"/>
</dbReference>
<evidence type="ECO:0000259" key="1">
    <source>
        <dbReference type="Pfam" id="PF13369"/>
    </source>
</evidence>
<evidence type="ECO:0000313" key="2">
    <source>
        <dbReference type="EMBL" id="KAG6408517.1"/>
    </source>
</evidence>
<dbReference type="EMBL" id="PNBA02000011">
    <property type="protein sequence ID" value="KAG6408517.1"/>
    <property type="molecule type" value="Genomic_DNA"/>
</dbReference>
<name>A0A8X8X8X7_SALSN</name>
<dbReference type="InterPro" id="IPR011990">
    <property type="entry name" value="TPR-like_helical_dom_sf"/>
</dbReference>
<gene>
    <name evidence="2" type="ORF">SASPL_131530</name>
</gene>
<protein>
    <recommendedName>
        <fullName evidence="1">Protein SirB1 N-terminal domain-containing protein</fullName>
    </recommendedName>
</protein>
<organism evidence="2">
    <name type="scientific">Salvia splendens</name>
    <name type="common">Scarlet sage</name>
    <dbReference type="NCBI Taxonomy" id="180675"/>
    <lineage>
        <taxon>Eukaryota</taxon>
        <taxon>Viridiplantae</taxon>
        <taxon>Streptophyta</taxon>
        <taxon>Embryophyta</taxon>
        <taxon>Tracheophyta</taxon>
        <taxon>Spermatophyta</taxon>
        <taxon>Magnoliopsida</taxon>
        <taxon>eudicotyledons</taxon>
        <taxon>Gunneridae</taxon>
        <taxon>Pentapetalae</taxon>
        <taxon>asterids</taxon>
        <taxon>lamiids</taxon>
        <taxon>Lamiales</taxon>
        <taxon>Lamiaceae</taxon>
        <taxon>Nepetoideae</taxon>
        <taxon>Mentheae</taxon>
        <taxon>Salviinae</taxon>
        <taxon>Salvia</taxon>
        <taxon>Salvia subgen. Calosphace</taxon>
        <taxon>core Calosphace</taxon>
    </lineage>
</organism>
<evidence type="ECO:0000313" key="3">
    <source>
        <dbReference type="Proteomes" id="UP000298416"/>
    </source>
</evidence>
<dbReference type="Pfam" id="PF13369">
    <property type="entry name" value="Transglut_core2"/>
    <property type="match status" value="1"/>
</dbReference>
<dbReference type="PANTHER" id="PTHR31350:SF29">
    <property type="entry name" value="PROTEIN SIRB1 N-TERMINAL DOMAIN-CONTAINING PROTEIN"/>
    <property type="match status" value="1"/>
</dbReference>
<keyword evidence="3" id="KW-1185">Reference proteome</keyword>
<reference evidence="2" key="1">
    <citation type="submission" date="2018-01" db="EMBL/GenBank/DDBJ databases">
        <authorList>
            <person name="Mao J.F."/>
        </authorList>
    </citation>
    <scope>NUCLEOTIDE SEQUENCE</scope>
    <source>
        <strain evidence="2">Huo1</strain>
        <tissue evidence="2">Leaf</tissue>
    </source>
</reference>
<dbReference type="AlphaFoldDB" id="A0A8X8X8X7"/>
<sequence length="435" mass="49488">MAFPRMLSSSLALSSPSNLSWTLPKFQFHPSTRSVNCICNCGLSAEDDLKFVLHDALDFSGINTAHARAARVGFCSQIKRFSELERGTSITINRGVDLARAALQIAAEDDSLISHSSVPLPVDDFIDRLDTLSMGYCSQYSSSFRSTPEKFLDCLERYLYLDKGFRRTSTRNHVEHRALYLNSVLTHRSGSVSMLSLIYSEILKMLRILGVLNFDVEIYFPHDSHSSPRGYLKQKSKESDQSHIMTSQSLLVETVLVTKYVEDFFLVGFCSHFVQILKDLKNAFWPFQLNHARSPFLRAADAAHCVTGSNNAKESASQLASSKAARHRLQRGVWTSVHFGDMRRALSACERLILLKRDPKDLRDYAALLYHCEYYEEALQLLKHYQDTKQSGSDIEVEEDAVEKLVVRLNLILMEVGWSRKQEHKNTLFNNSEPW</sequence>
<dbReference type="Gene3D" id="1.25.40.10">
    <property type="entry name" value="Tetratricopeptide repeat domain"/>
    <property type="match status" value="1"/>
</dbReference>
<reference evidence="2" key="2">
    <citation type="submission" date="2020-08" db="EMBL/GenBank/DDBJ databases">
        <title>Plant Genome Project.</title>
        <authorList>
            <person name="Zhang R.-G."/>
        </authorList>
    </citation>
    <scope>NUCLEOTIDE SEQUENCE</scope>
    <source>
        <strain evidence="2">Huo1</strain>
        <tissue evidence="2">Leaf</tissue>
    </source>
</reference>
<proteinExistence type="predicted"/>
<feature type="domain" description="Protein SirB1 N-terminal" evidence="1">
    <location>
        <begin position="127"/>
        <end position="206"/>
    </location>
</feature>
<dbReference type="Proteomes" id="UP000298416">
    <property type="component" value="Unassembled WGS sequence"/>
</dbReference>